<dbReference type="Gene3D" id="1.10.10.10">
    <property type="entry name" value="Winged helix-like DNA-binding domain superfamily/Winged helix DNA-binding domain"/>
    <property type="match status" value="1"/>
</dbReference>
<sequence>MKDMEKIIFHPIRMRIIQMIAQSRTATVAALAEGLADIPRSTIYHHMGILCENQILRVVREQKVRGTYEKEYGLNYDEIAVPAENTERAVSNLLLKLYASFSSYFAVPNQDPVRDQLFLSVNTLMLADEEFENCRRELFDVIQTYMNRPAAENRRPRLLSVVSAPCAGEWKDGSEKEEKA</sequence>
<dbReference type="InterPro" id="IPR011991">
    <property type="entry name" value="ArsR-like_HTH"/>
</dbReference>
<dbReference type="InterPro" id="IPR036390">
    <property type="entry name" value="WH_DNA-bd_sf"/>
</dbReference>
<gene>
    <name evidence="1" type="ORF">SAMN05216313_12044</name>
</gene>
<dbReference type="RefSeq" id="WP_166435046.1">
    <property type="nucleotide sequence ID" value="NZ_FOIM01000020.1"/>
</dbReference>
<dbReference type="Gene3D" id="6.10.140.2180">
    <property type="match status" value="1"/>
</dbReference>
<protein>
    <submittedName>
        <fullName evidence="1">Helix-turn-helix domain-containing protein</fullName>
    </submittedName>
</protein>
<organism evidence="1 2">
    <name type="scientific">Enterocloster lavalensis</name>
    <dbReference type="NCBI Taxonomy" id="460384"/>
    <lineage>
        <taxon>Bacteria</taxon>
        <taxon>Bacillati</taxon>
        <taxon>Bacillota</taxon>
        <taxon>Clostridia</taxon>
        <taxon>Lachnospirales</taxon>
        <taxon>Lachnospiraceae</taxon>
        <taxon>Enterocloster</taxon>
    </lineage>
</organism>
<dbReference type="Pfam" id="PF12840">
    <property type="entry name" value="HTH_20"/>
    <property type="match status" value="1"/>
</dbReference>
<dbReference type="InterPro" id="IPR036388">
    <property type="entry name" value="WH-like_DNA-bd_sf"/>
</dbReference>
<dbReference type="SUPFAM" id="SSF46785">
    <property type="entry name" value="Winged helix' DNA-binding domain"/>
    <property type="match status" value="1"/>
</dbReference>
<evidence type="ECO:0000313" key="1">
    <source>
        <dbReference type="EMBL" id="SET93678.1"/>
    </source>
</evidence>
<evidence type="ECO:0000313" key="2">
    <source>
        <dbReference type="Proteomes" id="UP000198508"/>
    </source>
</evidence>
<dbReference type="Proteomes" id="UP000198508">
    <property type="component" value="Unassembled WGS sequence"/>
</dbReference>
<dbReference type="AlphaFoldDB" id="A0A1I0IAD6"/>
<dbReference type="STRING" id="460384.SAMN05216313_12044"/>
<name>A0A1I0IAD6_9FIRM</name>
<keyword evidence="2" id="KW-1185">Reference proteome</keyword>
<dbReference type="CDD" id="cd00090">
    <property type="entry name" value="HTH_ARSR"/>
    <property type="match status" value="1"/>
</dbReference>
<reference evidence="2" key="1">
    <citation type="submission" date="2016-10" db="EMBL/GenBank/DDBJ databases">
        <authorList>
            <person name="Varghese N."/>
            <person name="Submissions S."/>
        </authorList>
    </citation>
    <scope>NUCLEOTIDE SEQUENCE [LARGE SCALE GENOMIC DNA]</scope>
    <source>
        <strain evidence="2">NLAE-zl-G277</strain>
    </source>
</reference>
<dbReference type="EMBL" id="FOIM01000020">
    <property type="protein sequence ID" value="SET93678.1"/>
    <property type="molecule type" value="Genomic_DNA"/>
</dbReference>
<accession>A0A1I0IAD6</accession>
<proteinExistence type="predicted"/>